<evidence type="ECO:0000313" key="2">
    <source>
        <dbReference type="Proteomes" id="UP000663824"/>
    </source>
</evidence>
<organism evidence="1 2">
    <name type="scientific">Rotaria magnacalcarata</name>
    <dbReference type="NCBI Taxonomy" id="392030"/>
    <lineage>
        <taxon>Eukaryota</taxon>
        <taxon>Metazoa</taxon>
        <taxon>Spiralia</taxon>
        <taxon>Gnathifera</taxon>
        <taxon>Rotifera</taxon>
        <taxon>Eurotatoria</taxon>
        <taxon>Bdelloidea</taxon>
        <taxon>Philodinida</taxon>
        <taxon>Philodinidae</taxon>
        <taxon>Rotaria</taxon>
    </lineage>
</organism>
<dbReference type="AlphaFoldDB" id="A0A816Q4J3"/>
<dbReference type="Proteomes" id="UP000663824">
    <property type="component" value="Unassembled WGS sequence"/>
</dbReference>
<gene>
    <name evidence="1" type="ORF">MBJ925_LOCUS14260</name>
</gene>
<protein>
    <submittedName>
        <fullName evidence="1">Uncharacterized protein</fullName>
    </submittedName>
</protein>
<dbReference type="EMBL" id="CAJNRE010006652">
    <property type="protein sequence ID" value="CAF2057483.1"/>
    <property type="molecule type" value="Genomic_DNA"/>
</dbReference>
<sequence length="252" mass="29277">MMLDYNSATIDKILFSPYSSPHIYILLLSRCVKLQNSEFCWLGILQALWRDRSVSYRLPHSLGLIYFGADDELILGSSSDFTFRHRLLEFLPNIPDKRVTVQCNITRDFTYFETALANQPDCGSDTPLYDTIDVAIQNIRSFRDKSKTRPSPTYRESILCLTDADNIVFDAISFDTVINNVLVEFCEKTKGYYYIDIQHDKEYMLNLFELEASISVQDREENIHGKVKYLQRRQPKFFDKSAITSKQARISV</sequence>
<comment type="caution">
    <text evidence="1">The sequence shown here is derived from an EMBL/GenBank/DDBJ whole genome shotgun (WGS) entry which is preliminary data.</text>
</comment>
<accession>A0A816Q4J3</accession>
<proteinExistence type="predicted"/>
<evidence type="ECO:0000313" key="1">
    <source>
        <dbReference type="EMBL" id="CAF2057483.1"/>
    </source>
</evidence>
<reference evidence="1" key="1">
    <citation type="submission" date="2021-02" db="EMBL/GenBank/DDBJ databases">
        <authorList>
            <person name="Nowell W R."/>
        </authorList>
    </citation>
    <scope>NUCLEOTIDE SEQUENCE</scope>
</reference>
<name>A0A816Q4J3_9BILA</name>